<proteinExistence type="predicted"/>
<protein>
    <submittedName>
        <fullName evidence="2">Alpha/beta hydrolase</fullName>
    </submittedName>
</protein>
<dbReference type="InterPro" id="IPR029058">
    <property type="entry name" value="AB_hydrolase_fold"/>
</dbReference>
<evidence type="ECO:0000259" key="1">
    <source>
        <dbReference type="Pfam" id="PF12146"/>
    </source>
</evidence>
<sequence length="216" mass="24348">MLSRKHFPSTELGQLVFLPGASGDLSFWQPVLQQLVLSLNLKQDQAQIVPYPEFGGHPAHPNVHRFEDLQQLVLDQIEQPSILIAQSMGGIFAVQAALHKPQHVQALVLVATSGGIDLTPYQVKDWREEYQQNFTVPDWFVKHHSALDDQLDQIQCPVLLIWGDADPISPVDVGQYLQQKIMDAELKLIAGGQHDLAYKHATQVATWIHDFIQQRL</sequence>
<dbReference type="GO" id="GO:0016787">
    <property type="term" value="F:hydrolase activity"/>
    <property type="evidence" value="ECO:0007669"/>
    <property type="project" value="UniProtKB-KW"/>
</dbReference>
<dbReference type="InterPro" id="IPR022742">
    <property type="entry name" value="Hydrolase_4"/>
</dbReference>
<accession>A0A6G8RRI1</accession>
<dbReference type="Gene3D" id="3.40.50.1820">
    <property type="entry name" value="alpha/beta hydrolase"/>
    <property type="match status" value="1"/>
</dbReference>
<dbReference type="KEGG" id="asha:G8E00_00695"/>
<dbReference type="Proteomes" id="UP000502297">
    <property type="component" value="Chromosome"/>
</dbReference>
<dbReference type="PANTHER" id="PTHR43194:SF2">
    <property type="entry name" value="PEROXISOMAL MEMBRANE PROTEIN LPX1"/>
    <property type="match status" value="1"/>
</dbReference>
<dbReference type="PANTHER" id="PTHR43194">
    <property type="entry name" value="HYDROLASE ALPHA/BETA FOLD FAMILY"/>
    <property type="match status" value="1"/>
</dbReference>
<reference evidence="2 3" key="1">
    <citation type="submission" date="2020-03" db="EMBL/GenBank/DDBJ databases">
        <authorList>
            <person name="Zhu W."/>
        </authorList>
    </citation>
    <scope>NUCLEOTIDE SEQUENCE [LARGE SCALE GENOMIC DNA]</scope>
    <source>
        <strain evidence="2 3">323-1</strain>
    </source>
</reference>
<organism evidence="2 3">
    <name type="scientific">Acinetobacter shaoyimingii</name>
    <dbReference type="NCBI Taxonomy" id="2715164"/>
    <lineage>
        <taxon>Bacteria</taxon>
        <taxon>Pseudomonadati</taxon>
        <taxon>Pseudomonadota</taxon>
        <taxon>Gammaproteobacteria</taxon>
        <taxon>Moraxellales</taxon>
        <taxon>Moraxellaceae</taxon>
        <taxon>Acinetobacter</taxon>
    </lineage>
</organism>
<evidence type="ECO:0000313" key="2">
    <source>
        <dbReference type="EMBL" id="QIO04579.1"/>
    </source>
</evidence>
<name>A0A6G8RRI1_9GAMM</name>
<keyword evidence="3" id="KW-1185">Reference proteome</keyword>
<dbReference type="EMBL" id="CP049801">
    <property type="protein sequence ID" value="QIO04579.1"/>
    <property type="molecule type" value="Genomic_DNA"/>
</dbReference>
<dbReference type="Pfam" id="PF12146">
    <property type="entry name" value="Hydrolase_4"/>
    <property type="match status" value="1"/>
</dbReference>
<dbReference type="AlphaFoldDB" id="A0A6G8RRI1"/>
<dbReference type="RefSeq" id="WP_166221322.1">
    <property type="nucleotide sequence ID" value="NZ_CP049801.1"/>
</dbReference>
<feature type="domain" description="Serine aminopeptidase S33" evidence="1">
    <location>
        <begin position="70"/>
        <end position="120"/>
    </location>
</feature>
<keyword evidence="2" id="KW-0378">Hydrolase</keyword>
<evidence type="ECO:0000313" key="3">
    <source>
        <dbReference type="Proteomes" id="UP000502297"/>
    </source>
</evidence>
<dbReference type="SUPFAM" id="SSF53474">
    <property type="entry name" value="alpha/beta-Hydrolases"/>
    <property type="match status" value="1"/>
</dbReference>
<gene>
    <name evidence="2" type="ORF">G8E00_00695</name>
</gene>
<dbReference type="InterPro" id="IPR050228">
    <property type="entry name" value="Carboxylesterase_BioH"/>
</dbReference>